<keyword evidence="15 18" id="KW-0472">Membrane</keyword>
<evidence type="ECO:0000313" key="20">
    <source>
        <dbReference type="EMBL" id="PIK48977.1"/>
    </source>
</evidence>
<keyword evidence="4" id="KW-0050">Antiport</keyword>
<keyword evidence="16" id="KW-0739">Sodium transport</keyword>
<organism evidence="20 21">
    <name type="scientific">Stichopus japonicus</name>
    <name type="common">Sea cucumber</name>
    <dbReference type="NCBI Taxonomy" id="307972"/>
    <lineage>
        <taxon>Eukaryota</taxon>
        <taxon>Metazoa</taxon>
        <taxon>Echinodermata</taxon>
        <taxon>Eleutherozoa</taxon>
        <taxon>Echinozoa</taxon>
        <taxon>Holothuroidea</taxon>
        <taxon>Aspidochirotacea</taxon>
        <taxon>Aspidochirotida</taxon>
        <taxon>Stichopodidae</taxon>
        <taxon>Apostichopus</taxon>
    </lineage>
</organism>
<evidence type="ECO:0000256" key="15">
    <source>
        <dbReference type="ARBA" id="ARBA00023136"/>
    </source>
</evidence>
<evidence type="ECO:0000256" key="3">
    <source>
        <dbReference type="ARBA" id="ARBA00022448"/>
    </source>
</evidence>
<evidence type="ECO:0000256" key="7">
    <source>
        <dbReference type="ARBA" id="ARBA00022692"/>
    </source>
</evidence>
<keyword evidence="12 18" id="KW-1133">Transmembrane helix</keyword>
<evidence type="ECO:0000256" key="5">
    <source>
        <dbReference type="ARBA" id="ARBA00022538"/>
    </source>
</evidence>
<feature type="transmembrane region" description="Helical" evidence="18">
    <location>
        <begin position="194"/>
        <end position="210"/>
    </location>
</feature>
<evidence type="ECO:0000256" key="16">
    <source>
        <dbReference type="ARBA" id="ARBA00023201"/>
    </source>
</evidence>
<feature type="transmembrane region" description="Helical" evidence="18">
    <location>
        <begin position="222"/>
        <end position="245"/>
    </location>
</feature>
<protein>
    <submittedName>
        <fullName evidence="20">Putative sodium/potassium/calcium exchanger 2</fullName>
    </submittedName>
</protein>
<keyword evidence="8" id="KW-0732">Signal</keyword>
<reference evidence="20 21" key="1">
    <citation type="journal article" date="2017" name="PLoS Biol.">
        <title>The sea cucumber genome provides insights into morphological evolution and visceral regeneration.</title>
        <authorList>
            <person name="Zhang X."/>
            <person name="Sun L."/>
            <person name="Yuan J."/>
            <person name="Sun Y."/>
            <person name="Gao Y."/>
            <person name="Zhang L."/>
            <person name="Li S."/>
            <person name="Dai H."/>
            <person name="Hamel J.F."/>
            <person name="Liu C."/>
            <person name="Yu Y."/>
            <person name="Liu S."/>
            <person name="Lin W."/>
            <person name="Guo K."/>
            <person name="Jin S."/>
            <person name="Xu P."/>
            <person name="Storey K.B."/>
            <person name="Huan P."/>
            <person name="Zhang T."/>
            <person name="Zhou Y."/>
            <person name="Zhang J."/>
            <person name="Lin C."/>
            <person name="Li X."/>
            <person name="Xing L."/>
            <person name="Huo D."/>
            <person name="Sun M."/>
            <person name="Wang L."/>
            <person name="Mercier A."/>
            <person name="Li F."/>
            <person name="Yang H."/>
            <person name="Xiang J."/>
        </authorList>
    </citation>
    <scope>NUCLEOTIDE SEQUENCE [LARGE SCALE GENOMIC DNA]</scope>
    <source>
        <strain evidence="20">Shaxun</strain>
        <tissue evidence="20">Muscle</tissue>
    </source>
</reference>
<proteinExistence type="inferred from homology"/>
<keyword evidence="5" id="KW-0633">Potassium transport</keyword>
<dbReference type="AlphaFoldDB" id="A0A2G8KLY2"/>
<dbReference type="GO" id="GO:0006874">
    <property type="term" value="P:intracellular calcium ion homeostasis"/>
    <property type="evidence" value="ECO:0007669"/>
    <property type="project" value="TreeGrafter"/>
</dbReference>
<evidence type="ECO:0000256" key="9">
    <source>
        <dbReference type="ARBA" id="ARBA00022837"/>
    </source>
</evidence>
<dbReference type="PANTHER" id="PTHR10846:SF72">
    <property type="entry name" value="SODIUM_POTASSIUM_CALCIUM EXCHANGER NCKX30C"/>
    <property type="match status" value="1"/>
</dbReference>
<keyword evidence="13" id="KW-0915">Sodium</keyword>
<evidence type="ECO:0000256" key="13">
    <source>
        <dbReference type="ARBA" id="ARBA00023053"/>
    </source>
</evidence>
<dbReference type="InterPro" id="IPR004481">
    <property type="entry name" value="K/Na/Ca-exchanger"/>
</dbReference>
<evidence type="ECO:0000256" key="11">
    <source>
        <dbReference type="ARBA" id="ARBA00022958"/>
    </source>
</evidence>
<dbReference type="Proteomes" id="UP000230750">
    <property type="component" value="Unassembled WGS sequence"/>
</dbReference>
<dbReference type="GO" id="GO:0008273">
    <property type="term" value="F:calcium, potassium:sodium antiporter activity"/>
    <property type="evidence" value="ECO:0007669"/>
    <property type="project" value="TreeGrafter"/>
</dbReference>
<dbReference type="Pfam" id="PF01699">
    <property type="entry name" value="Na_Ca_ex"/>
    <property type="match status" value="1"/>
</dbReference>
<dbReference type="GO" id="GO:0005886">
    <property type="term" value="C:plasma membrane"/>
    <property type="evidence" value="ECO:0007669"/>
    <property type="project" value="TreeGrafter"/>
</dbReference>
<gene>
    <name evidence="20" type="ORF">BSL78_14155</name>
</gene>
<evidence type="ECO:0000259" key="19">
    <source>
        <dbReference type="Pfam" id="PF01699"/>
    </source>
</evidence>
<feature type="transmembrane region" description="Helical" evidence="18">
    <location>
        <begin position="257"/>
        <end position="279"/>
    </location>
</feature>
<keyword evidence="6" id="KW-0109">Calcium transport</keyword>
<feature type="compositionally biased region" description="Acidic residues" evidence="17">
    <location>
        <begin position="170"/>
        <end position="179"/>
    </location>
</feature>
<sequence>TTRQRRVSVSHFRNTSMYRQGALQLLLHTLDPLRENQQSGEKVVTLENLGKAPQGTEMSPRSGLSSSNSQNNLIIRATGEMIIGVNGITASSSANGNLFIGAHGDMAIKVTSGDVDSGNENSAQSDCNNGEIESRKDVHVQMANEDTLAVANGNGKKKGADDSSQRDSIAEETEEMEMEEPLDIGFPKGTRKRVTYILLIPLVFPLWFTLPDVRRPEKRKLYPLTFLGSIVWIAIFSYLMVWWAAKVGETVGLTDPVMGLTFLAAGTSIPDLITSVIVARKGLGDMAVSSSVGSNIFDITVGNIGHPIHLAVLHFHQSVANLTTITAVSLDYLELCQFSLTGESDEYGTLLFNSPALPHVTVRDNNDRCLPLANDQDARNDHVHAIRSLSYREFTPGVWENTLHQHRPIVEHMVKHVP</sequence>
<keyword evidence="11" id="KW-0630">Potassium</keyword>
<dbReference type="InterPro" id="IPR004837">
    <property type="entry name" value="NaCa_Exmemb"/>
</dbReference>
<dbReference type="Gene3D" id="1.20.1420.30">
    <property type="entry name" value="NCX, central ion-binding region"/>
    <property type="match status" value="1"/>
</dbReference>
<evidence type="ECO:0000313" key="21">
    <source>
        <dbReference type="Proteomes" id="UP000230750"/>
    </source>
</evidence>
<dbReference type="PANTHER" id="PTHR10846">
    <property type="entry name" value="SODIUM/POTASSIUM/CALCIUM EXCHANGER"/>
    <property type="match status" value="1"/>
</dbReference>
<evidence type="ECO:0000256" key="10">
    <source>
        <dbReference type="ARBA" id="ARBA00022847"/>
    </source>
</evidence>
<comment type="similarity">
    <text evidence="2">Belongs to the Ca(2+):cation antiporter (CaCA) (TC 2.A.19) family. SLC24A subfamily.</text>
</comment>
<dbReference type="FunFam" id="1.20.1420.30:FF:000009">
    <property type="entry name" value="sodium/potassium/calcium exchanger 5 isoform X2"/>
    <property type="match status" value="1"/>
</dbReference>
<evidence type="ECO:0000256" key="17">
    <source>
        <dbReference type="SAM" id="MobiDB-lite"/>
    </source>
</evidence>
<evidence type="ECO:0000256" key="14">
    <source>
        <dbReference type="ARBA" id="ARBA00023065"/>
    </source>
</evidence>
<feature type="domain" description="Sodium/calcium exchanger membrane region" evidence="19">
    <location>
        <begin position="223"/>
        <end position="302"/>
    </location>
</feature>
<keyword evidence="14" id="KW-0406">Ion transport</keyword>
<dbReference type="EMBL" id="MRZV01000489">
    <property type="protein sequence ID" value="PIK48977.1"/>
    <property type="molecule type" value="Genomic_DNA"/>
</dbReference>
<evidence type="ECO:0000256" key="2">
    <source>
        <dbReference type="ARBA" id="ARBA00005364"/>
    </source>
</evidence>
<dbReference type="OrthoDB" id="2127281at2759"/>
<keyword evidence="3" id="KW-0813">Transport</keyword>
<keyword evidence="9" id="KW-0106">Calcium</keyword>
<evidence type="ECO:0000256" key="6">
    <source>
        <dbReference type="ARBA" id="ARBA00022568"/>
    </source>
</evidence>
<accession>A0A2G8KLY2</accession>
<feature type="region of interest" description="Disordered" evidence="17">
    <location>
        <begin position="149"/>
        <end position="179"/>
    </location>
</feature>
<evidence type="ECO:0000256" key="4">
    <source>
        <dbReference type="ARBA" id="ARBA00022449"/>
    </source>
</evidence>
<keyword evidence="10" id="KW-0769">Symport</keyword>
<dbReference type="GO" id="GO:0015293">
    <property type="term" value="F:symporter activity"/>
    <property type="evidence" value="ECO:0007669"/>
    <property type="project" value="UniProtKB-KW"/>
</dbReference>
<dbReference type="GO" id="GO:0005262">
    <property type="term" value="F:calcium channel activity"/>
    <property type="evidence" value="ECO:0007669"/>
    <property type="project" value="TreeGrafter"/>
</dbReference>
<feature type="compositionally biased region" description="Low complexity" evidence="17">
    <location>
        <begin position="59"/>
        <end position="69"/>
    </location>
</feature>
<evidence type="ECO:0000256" key="1">
    <source>
        <dbReference type="ARBA" id="ARBA00004141"/>
    </source>
</evidence>
<feature type="non-terminal residue" evidence="20">
    <location>
        <position position="1"/>
    </location>
</feature>
<dbReference type="InterPro" id="IPR044880">
    <property type="entry name" value="NCX_ion-bd_dom_sf"/>
</dbReference>
<comment type="subcellular location">
    <subcellularLocation>
        <location evidence="1">Membrane</location>
        <topology evidence="1">Multi-pass membrane protein</topology>
    </subcellularLocation>
</comment>
<keyword evidence="21" id="KW-1185">Reference proteome</keyword>
<feature type="compositionally biased region" description="Basic and acidic residues" evidence="17">
    <location>
        <begin position="158"/>
        <end position="169"/>
    </location>
</feature>
<comment type="caution">
    <text evidence="20">The sequence shown here is derived from an EMBL/GenBank/DDBJ whole genome shotgun (WGS) entry which is preliminary data.</text>
</comment>
<evidence type="ECO:0000256" key="12">
    <source>
        <dbReference type="ARBA" id="ARBA00022989"/>
    </source>
</evidence>
<evidence type="ECO:0000256" key="18">
    <source>
        <dbReference type="SAM" id="Phobius"/>
    </source>
</evidence>
<name>A0A2G8KLY2_STIJA</name>
<dbReference type="STRING" id="307972.A0A2G8KLY2"/>
<evidence type="ECO:0000256" key="8">
    <source>
        <dbReference type="ARBA" id="ARBA00022729"/>
    </source>
</evidence>
<feature type="region of interest" description="Disordered" evidence="17">
    <location>
        <begin position="50"/>
        <end position="69"/>
    </location>
</feature>
<keyword evidence="7 18" id="KW-0812">Transmembrane</keyword>